<dbReference type="STRING" id="671065.MetMK1DRAFT_00021860"/>
<evidence type="ECO:0000313" key="1">
    <source>
        <dbReference type="EMBL" id="EHP69430.1"/>
    </source>
</evidence>
<dbReference type="InterPro" id="IPR029028">
    <property type="entry name" value="Alpha/beta_knot_MTases"/>
</dbReference>
<organism evidence="1 2">
    <name type="scientific">Metallosphaera yellowstonensis MK1</name>
    <dbReference type="NCBI Taxonomy" id="671065"/>
    <lineage>
        <taxon>Archaea</taxon>
        <taxon>Thermoproteota</taxon>
        <taxon>Thermoprotei</taxon>
        <taxon>Sulfolobales</taxon>
        <taxon>Sulfolobaceae</taxon>
        <taxon>Metallosphaera</taxon>
    </lineage>
</organism>
<dbReference type="Gene3D" id="2.40.50.140">
    <property type="entry name" value="Nucleic acid-binding proteins"/>
    <property type="match status" value="1"/>
</dbReference>
<protein>
    <submittedName>
        <fullName evidence="1">Uncharacterized protein</fullName>
    </submittedName>
</protein>
<keyword evidence="2" id="KW-1185">Reference proteome</keyword>
<gene>
    <name evidence="1" type="ORF">MetMK1DRAFT_00021860</name>
</gene>
<reference evidence="1 2" key="1">
    <citation type="submission" date="2012-01" db="EMBL/GenBank/DDBJ databases">
        <title>Improved High-Quality Draft sequence of Metallosphaera yellowstonensis MK1.</title>
        <authorList>
            <consortium name="US DOE Joint Genome Institute"/>
            <person name="Lucas S."/>
            <person name="Han J."/>
            <person name="Cheng J.-F."/>
            <person name="Goodwin L."/>
            <person name="Pitluck S."/>
            <person name="Peters L."/>
            <person name="Teshima H."/>
            <person name="Detter J.C."/>
            <person name="Han C."/>
            <person name="Tapia R."/>
            <person name="Land M."/>
            <person name="Hauser L."/>
            <person name="Kyrpides N."/>
            <person name="Kozubal M."/>
            <person name="Macur R.E."/>
            <person name="Jay Z."/>
            <person name="Inskeep W."/>
            <person name="Woyke T."/>
        </authorList>
    </citation>
    <scope>NUCLEOTIDE SEQUENCE [LARGE SCALE GENOMIC DNA]</scope>
    <source>
        <strain evidence="1 2">MK1</strain>
    </source>
</reference>
<dbReference type="InterPro" id="IPR012340">
    <property type="entry name" value="NA-bd_OB-fold"/>
</dbReference>
<dbReference type="SUPFAM" id="SSF75217">
    <property type="entry name" value="alpha/beta knot"/>
    <property type="match status" value="1"/>
</dbReference>
<dbReference type="Pfam" id="PF02598">
    <property type="entry name" value="Methyltrn_RNA_3"/>
    <property type="match status" value="1"/>
</dbReference>
<dbReference type="Gene3D" id="3.40.1280.10">
    <property type="match status" value="1"/>
</dbReference>
<name>H2C6K3_9CREN</name>
<dbReference type="EMBL" id="JH597768">
    <property type="protein sequence ID" value="EHP69430.1"/>
    <property type="molecule type" value="Genomic_DNA"/>
</dbReference>
<dbReference type="HOGENOM" id="CLU_1145238_0_0_2"/>
<proteinExistence type="predicted"/>
<accession>H2C6K3</accession>
<dbReference type="OrthoDB" id="4144at2157"/>
<dbReference type="InterPro" id="IPR003750">
    <property type="entry name" value="Put_MeTrfase-C9orf114-like"/>
</dbReference>
<dbReference type="Proteomes" id="UP000003980">
    <property type="component" value="Unassembled WGS sequence"/>
</dbReference>
<dbReference type="InterPro" id="IPR029026">
    <property type="entry name" value="tRNA_m1G_MTases_N"/>
</dbReference>
<dbReference type="eggNOG" id="arCOG04069">
    <property type="taxonomic scope" value="Archaea"/>
</dbReference>
<sequence length="243" mass="27368">MFPFPRRKPLEVIVFSEIFSIVKGRLLRTKEISDVLRALADFRVTKLTVIEERGDDRVRKELSSIFTYAFTPPYLKKYIKMMPLLSKVGVLSPIDVSHHRVPDFPVEGDVRLSENGDLGIKGCRGNRGYVMIVDSANCRSINYIPLFYSGPELNFETLDQVRRRENLIVASRSGGDPYVEKAKILDMYERKGLALLIGPPSEGVIKHFPGVPSLNFLPKQGTANVRSKEALISALVVLNYILS</sequence>
<dbReference type="RefSeq" id="WP_009073481.1">
    <property type="nucleotide sequence ID" value="NZ_JH597768.1"/>
</dbReference>
<dbReference type="AlphaFoldDB" id="H2C6K3"/>
<evidence type="ECO:0000313" key="2">
    <source>
        <dbReference type="Proteomes" id="UP000003980"/>
    </source>
</evidence>